<dbReference type="CDD" id="cd00086">
    <property type="entry name" value="homeodomain"/>
    <property type="match status" value="1"/>
</dbReference>
<feature type="region of interest" description="Disordered" evidence="7">
    <location>
        <begin position="70"/>
        <end position="120"/>
    </location>
</feature>
<dbReference type="GO" id="GO:0000977">
    <property type="term" value="F:RNA polymerase II transcription regulatory region sequence-specific DNA binding"/>
    <property type="evidence" value="ECO:0007669"/>
    <property type="project" value="TreeGrafter"/>
</dbReference>
<dbReference type="PROSITE" id="PS00027">
    <property type="entry name" value="HOMEOBOX_1"/>
    <property type="match status" value="1"/>
</dbReference>
<evidence type="ECO:0000256" key="6">
    <source>
        <dbReference type="RuleBase" id="RU000682"/>
    </source>
</evidence>
<dbReference type="InterPro" id="IPR001356">
    <property type="entry name" value="HD"/>
</dbReference>
<dbReference type="FunFam" id="1.10.10.60:FF:000679">
    <property type="entry name" value="Homeobox protein aristaless"/>
    <property type="match status" value="1"/>
</dbReference>
<sequence length="689" mass="76726">MAAKLDSDHETRLRANLQKKRVLGSRRLSDQEEDSCQRHSPHLSSCDEININKPLIKDVYVKEEHEIYEHSQKDYDVPSEPSATLNVSTSSSPSPDSQQNGECLSLSNSNKYSKPGKHSDRYIDQRGIEVQCSPTCKESPVGVEQKYNYADSSLRFKASPQTYTFPCEDQESRRFSRSPEVPVTSKPHSRLKFENPACHTQTTPALQFHAQKFMPINDGRYAAFFSDYQYHQNRMKDISQSTDYNSNRLIRDSRTVSHQKSMDNLKFPMGDMDEKLNASPLPASGLEYSSKIHPDQNRVQNWKFPVRDIEEKVDASPGGLEYSSNHHAQRGDNANGDFEQAEDKNGFPCAKKRRVRTTFSADQLRALEQVFAITHYPDARAREKLVTVTGLSEERVQIWFQNRRAKWRKHSRLRNFGGLQDLTEVSYVPAPKPDHEAEVKREMQEGGLMPDIGRLGRPFLPGSSLQKISVAPPMSPLPAHNAPRTGLPAVCASPASPAAAAYLGVSPLLLRRFSEFSPLIYAGWPRWLLGAPLGAPLGTHLGTPLVGPPVFNPRALLPSPVDLASVGGLQTVQGSPKQNLVKDNTVRDNLARNDLVRDDLVRDDLVRDDLVRDDLEPPKDVLHNNSMAPPPGCVYVSAYSAPKPVDVDPTSYAPGQTRAVARTPPGAVTPDTRDQDSDCDRESPLPGSV</sequence>
<feature type="region of interest" description="Disordered" evidence="7">
    <location>
        <begin position="316"/>
        <end position="344"/>
    </location>
</feature>
<dbReference type="GO" id="GO:0000981">
    <property type="term" value="F:DNA-binding transcription factor activity, RNA polymerase II-specific"/>
    <property type="evidence" value="ECO:0007669"/>
    <property type="project" value="InterPro"/>
</dbReference>
<dbReference type="PANTHER" id="PTHR24329">
    <property type="entry name" value="HOMEOBOX PROTEIN ARISTALESS"/>
    <property type="match status" value="1"/>
</dbReference>
<evidence type="ECO:0000256" key="5">
    <source>
        <dbReference type="PROSITE-ProRule" id="PRU00108"/>
    </source>
</evidence>
<dbReference type="Pfam" id="PF00046">
    <property type="entry name" value="Homeodomain"/>
    <property type="match status" value="1"/>
</dbReference>
<keyword evidence="2 5" id="KW-0238">DNA-binding</keyword>
<dbReference type="PANTHER" id="PTHR24329:SF362">
    <property type="entry name" value="INTESTINE-SPECIFIC HOMEOBOX"/>
    <property type="match status" value="1"/>
</dbReference>
<dbReference type="InterPro" id="IPR050649">
    <property type="entry name" value="Paired_Homeobox_TFs"/>
</dbReference>
<dbReference type="Proteomes" id="UP000271974">
    <property type="component" value="Unassembled WGS sequence"/>
</dbReference>
<evidence type="ECO:0000256" key="1">
    <source>
        <dbReference type="ARBA" id="ARBA00004123"/>
    </source>
</evidence>
<feature type="domain" description="Homeobox" evidence="8">
    <location>
        <begin position="350"/>
        <end position="410"/>
    </location>
</feature>
<keyword evidence="4 5" id="KW-0539">Nucleus</keyword>
<keyword evidence="3 5" id="KW-0371">Homeobox</keyword>
<feature type="DNA-binding region" description="Homeobox" evidence="5">
    <location>
        <begin position="352"/>
        <end position="411"/>
    </location>
</feature>
<name>A0A3S0ZFX5_ELYCH</name>
<organism evidence="9 10">
    <name type="scientific">Elysia chlorotica</name>
    <name type="common">Eastern emerald elysia</name>
    <name type="synonym">Sea slug</name>
    <dbReference type="NCBI Taxonomy" id="188477"/>
    <lineage>
        <taxon>Eukaryota</taxon>
        <taxon>Metazoa</taxon>
        <taxon>Spiralia</taxon>
        <taxon>Lophotrochozoa</taxon>
        <taxon>Mollusca</taxon>
        <taxon>Gastropoda</taxon>
        <taxon>Heterobranchia</taxon>
        <taxon>Euthyneura</taxon>
        <taxon>Panpulmonata</taxon>
        <taxon>Sacoglossa</taxon>
        <taxon>Placobranchoidea</taxon>
        <taxon>Plakobranchidae</taxon>
        <taxon>Elysia</taxon>
    </lineage>
</organism>
<feature type="compositionally biased region" description="Polar residues" evidence="7">
    <location>
        <begin position="98"/>
        <end position="112"/>
    </location>
</feature>
<feature type="region of interest" description="Disordered" evidence="7">
    <location>
        <begin position="1"/>
        <end position="44"/>
    </location>
</feature>
<keyword evidence="10" id="KW-1185">Reference proteome</keyword>
<evidence type="ECO:0000313" key="9">
    <source>
        <dbReference type="EMBL" id="RUS76689.1"/>
    </source>
</evidence>
<evidence type="ECO:0000313" key="10">
    <source>
        <dbReference type="Proteomes" id="UP000271974"/>
    </source>
</evidence>
<feature type="compositionally biased region" description="Basic and acidic residues" evidence="7">
    <location>
        <begin position="671"/>
        <end position="683"/>
    </location>
</feature>
<evidence type="ECO:0000259" key="8">
    <source>
        <dbReference type="PROSITE" id="PS50071"/>
    </source>
</evidence>
<dbReference type="PROSITE" id="PS50071">
    <property type="entry name" value="HOMEOBOX_2"/>
    <property type="match status" value="1"/>
</dbReference>
<dbReference type="InterPro" id="IPR009057">
    <property type="entry name" value="Homeodomain-like_sf"/>
</dbReference>
<dbReference type="Gene3D" id="1.10.10.60">
    <property type="entry name" value="Homeodomain-like"/>
    <property type="match status" value="1"/>
</dbReference>
<evidence type="ECO:0000256" key="3">
    <source>
        <dbReference type="ARBA" id="ARBA00023155"/>
    </source>
</evidence>
<feature type="compositionally biased region" description="Low complexity" evidence="7">
    <location>
        <begin position="88"/>
        <end position="97"/>
    </location>
</feature>
<comment type="subcellular location">
    <subcellularLocation>
        <location evidence="1 5 6">Nucleus</location>
    </subcellularLocation>
</comment>
<dbReference type="GO" id="GO:0005634">
    <property type="term" value="C:nucleus"/>
    <property type="evidence" value="ECO:0007669"/>
    <property type="project" value="UniProtKB-SubCell"/>
</dbReference>
<proteinExistence type="predicted"/>
<dbReference type="OrthoDB" id="6159439at2759"/>
<evidence type="ECO:0000256" key="7">
    <source>
        <dbReference type="SAM" id="MobiDB-lite"/>
    </source>
</evidence>
<evidence type="ECO:0000256" key="4">
    <source>
        <dbReference type="ARBA" id="ARBA00023242"/>
    </source>
</evidence>
<comment type="caution">
    <text evidence="9">The sequence shown here is derived from an EMBL/GenBank/DDBJ whole genome shotgun (WGS) entry which is preliminary data.</text>
</comment>
<dbReference type="STRING" id="188477.A0A3S0ZFX5"/>
<accession>A0A3S0ZFX5</accession>
<dbReference type="AlphaFoldDB" id="A0A3S0ZFX5"/>
<protein>
    <recommendedName>
        <fullName evidence="8">Homeobox domain-containing protein</fullName>
    </recommendedName>
</protein>
<dbReference type="EMBL" id="RQTK01000643">
    <property type="protein sequence ID" value="RUS76689.1"/>
    <property type="molecule type" value="Genomic_DNA"/>
</dbReference>
<dbReference type="InterPro" id="IPR017970">
    <property type="entry name" value="Homeobox_CS"/>
</dbReference>
<reference evidence="9 10" key="1">
    <citation type="submission" date="2019-01" db="EMBL/GenBank/DDBJ databases">
        <title>A draft genome assembly of the solar-powered sea slug Elysia chlorotica.</title>
        <authorList>
            <person name="Cai H."/>
            <person name="Li Q."/>
            <person name="Fang X."/>
            <person name="Li J."/>
            <person name="Curtis N.E."/>
            <person name="Altenburger A."/>
            <person name="Shibata T."/>
            <person name="Feng M."/>
            <person name="Maeda T."/>
            <person name="Schwartz J.A."/>
            <person name="Shigenobu S."/>
            <person name="Lundholm N."/>
            <person name="Nishiyama T."/>
            <person name="Yang H."/>
            <person name="Hasebe M."/>
            <person name="Li S."/>
            <person name="Pierce S.K."/>
            <person name="Wang J."/>
        </authorList>
    </citation>
    <scope>NUCLEOTIDE SEQUENCE [LARGE SCALE GENOMIC DNA]</scope>
    <source>
        <strain evidence="9">EC2010</strain>
        <tissue evidence="9">Whole organism of an adult</tissue>
    </source>
</reference>
<dbReference type="SMART" id="SM00389">
    <property type="entry name" value="HOX"/>
    <property type="match status" value="1"/>
</dbReference>
<feature type="region of interest" description="Disordered" evidence="7">
    <location>
        <begin position="170"/>
        <end position="189"/>
    </location>
</feature>
<dbReference type="SUPFAM" id="SSF46689">
    <property type="entry name" value="Homeodomain-like"/>
    <property type="match status" value="1"/>
</dbReference>
<feature type="region of interest" description="Disordered" evidence="7">
    <location>
        <begin position="644"/>
        <end position="689"/>
    </location>
</feature>
<evidence type="ECO:0000256" key="2">
    <source>
        <dbReference type="ARBA" id="ARBA00023125"/>
    </source>
</evidence>
<gene>
    <name evidence="9" type="ORF">EGW08_015544</name>
</gene>
<feature type="compositionally biased region" description="Basic and acidic residues" evidence="7">
    <location>
        <begin position="1"/>
        <end position="13"/>
    </location>
</feature>